<organism evidence="1 2">
    <name type="scientific">Breznakia pachnodae</name>
    <dbReference type="NCBI Taxonomy" id="265178"/>
    <lineage>
        <taxon>Bacteria</taxon>
        <taxon>Bacillati</taxon>
        <taxon>Bacillota</taxon>
        <taxon>Erysipelotrichia</taxon>
        <taxon>Erysipelotrichales</taxon>
        <taxon>Erysipelotrichaceae</taxon>
        <taxon>Breznakia</taxon>
    </lineage>
</organism>
<dbReference type="EMBL" id="JAUSUR010000006">
    <property type="protein sequence ID" value="MDQ0362410.1"/>
    <property type="molecule type" value="Genomic_DNA"/>
</dbReference>
<evidence type="ECO:0000313" key="2">
    <source>
        <dbReference type="Proteomes" id="UP001230220"/>
    </source>
</evidence>
<dbReference type="Proteomes" id="UP001230220">
    <property type="component" value="Unassembled WGS sequence"/>
</dbReference>
<reference evidence="1 2" key="1">
    <citation type="submission" date="2023-07" db="EMBL/GenBank/DDBJ databases">
        <title>Genomic Encyclopedia of Type Strains, Phase IV (KMG-IV): sequencing the most valuable type-strain genomes for metagenomic binning, comparative biology and taxonomic classification.</title>
        <authorList>
            <person name="Goeker M."/>
        </authorList>
    </citation>
    <scope>NUCLEOTIDE SEQUENCE [LARGE SCALE GENOMIC DNA]</scope>
    <source>
        <strain evidence="1 2">DSM 16784</strain>
    </source>
</reference>
<keyword evidence="2" id="KW-1185">Reference proteome</keyword>
<dbReference type="RefSeq" id="WP_307410004.1">
    <property type="nucleotide sequence ID" value="NZ_JAUSUR010000006.1"/>
</dbReference>
<evidence type="ECO:0000313" key="1">
    <source>
        <dbReference type="EMBL" id="MDQ0362410.1"/>
    </source>
</evidence>
<gene>
    <name evidence="1" type="ORF">J2S15_003164</name>
</gene>
<name>A0ABU0E697_9FIRM</name>
<comment type="caution">
    <text evidence="1">The sequence shown here is derived from an EMBL/GenBank/DDBJ whole genome shotgun (WGS) entry which is preliminary data.</text>
</comment>
<accession>A0ABU0E697</accession>
<protein>
    <submittedName>
        <fullName evidence="1">Uncharacterized protein</fullName>
    </submittedName>
</protein>
<proteinExistence type="predicted"/>
<sequence length="52" mass="6502">MPMPKPKKYERKEKFISRCIETLTTEEEERFPKEEQRAAICYSQWDRRHKDK</sequence>